<dbReference type="Proteomes" id="UP001432146">
    <property type="component" value="Unassembled WGS sequence"/>
</dbReference>
<evidence type="ECO:0000313" key="2">
    <source>
        <dbReference type="Proteomes" id="UP001432146"/>
    </source>
</evidence>
<evidence type="ECO:0000313" key="1">
    <source>
        <dbReference type="EMBL" id="KAK9301914.1"/>
    </source>
</evidence>
<dbReference type="AlphaFoldDB" id="A0AAW0ZW87"/>
<gene>
    <name evidence="1" type="ORF">QLX08_005912</name>
</gene>
<comment type="caution">
    <text evidence="1">The sequence shown here is derived from an EMBL/GenBank/DDBJ whole genome shotgun (WGS) entry which is preliminary data.</text>
</comment>
<sequence>MASTSRNKLLKEYETIELLEHDSEYSDFSDSDSSDNEIDDEAVVDAIQQGEDDEEESVADLPTVVPGQPVIEHFIWENMENYNGVREIFAENYGPRNGIMNILNIVDIFLLFFTEDFVKIIVEEANTYA</sequence>
<accession>A0AAW0ZW87</accession>
<proteinExistence type="predicted"/>
<protein>
    <recommendedName>
        <fullName evidence="3">PiggyBac transposable element-derived protein domain-containing protein</fullName>
    </recommendedName>
</protein>
<reference evidence="1 2" key="1">
    <citation type="submission" date="2024-05" db="EMBL/GenBank/DDBJ databases">
        <title>The nuclear and mitochondrial genome assemblies of Tetragonisca angustula (Apidae: Meliponini), a tiny yet remarkable pollinator in the Neotropics.</title>
        <authorList>
            <person name="Ferrari R."/>
            <person name="Ricardo P.C."/>
            <person name="Dias F.C."/>
            <person name="Araujo N.S."/>
            <person name="Soares D.O."/>
            <person name="Zhou Q.-S."/>
            <person name="Zhu C.-D."/>
            <person name="Coutinho L."/>
            <person name="Airas M.C."/>
            <person name="Batista T.M."/>
        </authorList>
    </citation>
    <scope>NUCLEOTIDE SEQUENCE [LARGE SCALE GENOMIC DNA]</scope>
    <source>
        <strain evidence="1">ASF017062</strain>
        <tissue evidence="1">Abdomen</tissue>
    </source>
</reference>
<evidence type="ECO:0008006" key="3">
    <source>
        <dbReference type="Google" id="ProtNLM"/>
    </source>
</evidence>
<dbReference type="EMBL" id="JAWNGG020000103">
    <property type="protein sequence ID" value="KAK9301914.1"/>
    <property type="molecule type" value="Genomic_DNA"/>
</dbReference>
<keyword evidence="2" id="KW-1185">Reference proteome</keyword>
<name>A0AAW0ZW87_9HYME</name>
<organism evidence="1 2">
    <name type="scientific">Tetragonisca angustula</name>
    <dbReference type="NCBI Taxonomy" id="166442"/>
    <lineage>
        <taxon>Eukaryota</taxon>
        <taxon>Metazoa</taxon>
        <taxon>Ecdysozoa</taxon>
        <taxon>Arthropoda</taxon>
        <taxon>Hexapoda</taxon>
        <taxon>Insecta</taxon>
        <taxon>Pterygota</taxon>
        <taxon>Neoptera</taxon>
        <taxon>Endopterygota</taxon>
        <taxon>Hymenoptera</taxon>
        <taxon>Apocrita</taxon>
        <taxon>Aculeata</taxon>
        <taxon>Apoidea</taxon>
        <taxon>Anthophila</taxon>
        <taxon>Apidae</taxon>
        <taxon>Tetragonisca</taxon>
    </lineage>
</organism>